<gene>
    <name evidence="2" type="ORF">LX32DRAFT_595352</name>
</gene>
<dbReference type="Proteomes" id="UP001232148">
    <property type="component" value="Unassembled WGS sequence"/>
</dbReference>
<evidence type="ECO:0000313" key="3">
    <source>
        <dbReference type="Proteomes" id="UP001232148"/>
    </source>
</evidence>
<sequence length="915" mass="97135">MGLSWPSLGRWTSRRARPSSASLEPLRGVPDGRATTTTVCYSPNGGGTQSASPSGSETCHETTTTTLSSSPPSSPAGEHQRSPTGHFGVRTCGVEETQALAKGARGRKRVRASGRGRFPLLGAGGEGKRRRLRGRSGTAAGESSITKTTDITTTSSGRANRRASENGLTGREGPGAWRRSPAATEKVPRLPRLCFPEFGLMMEEAGIPATIEGSASTPVHGEDIDVEGTSDESMLSKDRPPSGLLVSRDNDGTGGQEGPERPTKGGPKTYRPTSDEFGGRQMDKEKEEASHGPSDDIPRPDTGLGWYEDDGSSARSTADPFDSRSSGRSSDESAESTTEVSQHLPAQPDPLRCSPFVRCRSQASSLPAVGDTSTTEKPKLGKPSPPMSTAVENTGSFFQSSTEDDDWLGPRPVGSGSVSHQHVEYSPVHAEPSSVHIMDDSNPISPTSPGSFPISREEQEIDDLLDIYATFPDRTSTPSATPVRHGDLPPYPPYHPSASAPLLAIARGLSLPPTTPFAELQEHLARNANILRYLVLHCVPSPSINPVEYVTDLVEPVLPLPPPLPPHSSLAQNRPPHPRRREYTRLLQAVRSVLWSADAINDMLAAVDPDPSSSSSSSPPGGRGRPSTALPMFRKLRAADARRKGCLTSAQLHGLRRRGVSLLDVLQMSDVPGVVARGLAGRLAEAAESGVLEIAREGNLLDEEGALLELLADPDDAAVPTSPHPGNEARGGRLRRGGSGLRNCVGVDEDDGETTGDDSEGHGAETAVEPLVGDGDGIYDMSYTVSPLSPDANPGERGWDHHDVSPLTTSSRLEELEALFREARALSPEQKRPADEAAATTPDRQPRKTLGRARMLWTCGDRGGVLVDEETAKSPEMQRFFHEIGAAAADSDSDSRLAKGGRRSWGVSLGGILSA</sequence>
<feature type="region of interest" description="Disordered" evidence="1">
    <location>
        <begin position="715"/>
        <end position="773"/>
    </location>
</feature>
<evidence type="ECO:0000313" key="2">
    <source>
        <dbReference type="EMBL" id="KAK2026128.1"/>
    </source>
</evidence>
<accession>A0AAD9M256</accession>
<feature type="compositionally biased region" description="Polar residues" evidence="1">
    <location>
        <begin position="390"/>
        <end position="401"/>
    </location>
</feature>
<dbReference type="EMBL" id="MU842921">
    <property type="protein sequence ID" value="KAK2026128.1"/>
    <property type="molecule type" value="Genomic_DNA"/>
</dbReference>
<protein>
    <submittedName>
        <fullName evidence="2">Uncharacterized protein</fullName>
    </submittedName>
</protein>
<feature type="compositionally biased region" description="Basic and acidic residues" evidence="1">
    <location>
        <begin position="824"/>
        <end position="835"/>
    </location>
</feature>
<organism evidence="2 3">
    <name type="scientific">Colletotrichum zoysiae</name>
    <dbReference type="NCBI Taxonomy" id="1216348"/>
    <lineage>
        <taxon>Eukaryota</taxon>
        <taxon>Fungi</taxon>
        <taxon>Dikarya</taxon>
        <taxon>Ascomycota</taxon>
        <taxon>Pezizomycotina</taxon>
        <taxon>Sordariomycetes</taxon>
        <taxon>Hypocreomycetidae</taxon>
        <taxon>Glomerellales</taxon>
        <taxon>Glomerellaceae</taxon>
        <taxon>Colletotrichum</taxon>
        <taxon>Colletotrichum graminicola species complex</taxon>
    </lineage>
</organism>
<proteinExistence type="predicted"/>
<feature type="region of interest" description="Disordered" evidence="1">
    <location>
        <begin position="1"/>
        <end position="190"/>
    </location>
</feature>
<feature type="region of interest" description="Disordered" evidence="1">
    <location>
        <begin position="209"/>
        <end position="419"/>
    </location>
</feature>
<keyword evidence="3" id="KW-1185">Reference proteome</keyword>
<feature type="compositionally biased region" description="Basic residues" evidence="1">
    <location>
        <begin position="104"/>
        <end position="114"/>
    </location>
</feature>
<feature type="region of interest" description="Disordered" evidence="1">
    <location>
        <begin position="606"/>
        <end position="630"/>
    </location>
</feature>
<feature type="compositionally biased region" description="Low complexity" evidence="1">
    <location>
        <begin position="62"/>
        <end position="71"/>
    </location>
</feature>
<feature type="compositionally biased region" description="Low complexity" evidence="1">
    <location>
        <begin position="135"/>
        <end position="156"/>
    </location>
</feature>
<feature type="compositionally biased region" description="Acidic residues" evidence="1">
    <location>
        <begin position="747"/>
        <end position="758"/>
    </location>
</feature>
<evidence type="ECO:0000256" key="1">
    <source>
        <dbReference type="SAM" id="MobiDB-lite"/>
    </source>
</evidence>
<comment type="caution">
    <text evidence="2">The sequence shown here is derived from an EMBL/GenBank/DDBJ whole genome shotgun (WGS) entry which is preliminary data.</text>
</comment>
<feature type="compositionally biased region" description="Polar residues" evidence="1">
    <location>
        <begin position="361"/>
        <end position="373"/>
    </location>
</feature>
<feature type="region of interest" description="Disordered" evidence="1">
    <location>
        <begin position="824"/>
        <end position="848"/>
    </location>
</feature>
<feature type="compositionally biased region" description="Low complexity" evidence="1">
    <location>
        <begin position="608"/>
        <end position="620"/>
    </location>
</feature>
<feature type="compositionally biased region" description="Basic and acidic residues" evidence="1">
    <location>
        <begin position="273"/>
        <end position="299"/>
    </location>
</feature>
<name>A0AAD9M256_9PEZI</name>
<dbReference type="AlphaFoldDB" id="A0AAD9M256"/>
<reference evidence="2" key="1">
    <citation type="submission" date="2021-06" db="EMBL/GenBank/DDBJ databases">
        <title>Comparative genomics, transcriptomics and evolutionary studies reveal genomic signatures of adaptation to plant cell wall in hemibiotrophic fungi.</title>
        <authorList>
            <consortium name="DOE Joint Genome Institute"/>
            <person name="Baroncelli R."/>
            <person name="Diaz J.F."/>
            <person name="Benocci T."/>
            <person name="Peng M."/>
            <person name="Battaglia E."/>
            <person name="Haridas S."/>
            <person name="Andreopoulos W."/>
            <person name="Labutti K."/>
            <person name="Pangilinan J."/>
            <person name="Floch G.L."/>
            <person name="Makela M.R."/>
            <person name="Henrissat B."/>
            <person name="Grigoriev I.V."/>
            <person name="Crouch J.A."/>
            <person name="De Vries R.P."/>
            <person name="Sukno S.A."/>
            <person name="Thon M.R."/>
        </authorList>
    </citation>
    <scope>NUCLEOTIDE SEQUENCE</scope>
    <source>
        <strain evidence="2">MAFF235873</strain>
    </source>
</reference>